<proteinExistence type="predicted"/>
<dbReference type="InterPro" id="IPR029063">
    <property type="entry name" value="SAM-dependent_MTases_sf"/>
</dbReference>
<dbReference type="Proteomes" id="UP000824264">
    <property type="component" value="Unassembled WGS sequence"/>
</dbReference>
<dbReference type="SUPFAM" id="SSF53335">
    <property type="entry name" value="S-adenosyl-L-methionine-dependent methyltransferases"/>
    <property type="match status" value="1"/>
</dbReference>
<dbReference type="AlphaFoldDB" id="A0A9D1R0B5"/>
<keyword evidence="1" id="KW-0687">Ribonucleoprotein</keyword>
<reference evidence="1" key="1">
    <citation type="journal article" date="2021" name="PeerJ">
        <title>Extensive microbial diversity within the chicken gut microbiome revealed by metagenomics and culture.</title>
        <authorList>
            <person name="Gilroy R."/>
            <person name="Ravi A."/>
            <person name="Getino M."/>
            <person name="Pursley I."/>
            <person name="Horton D.L."/>
            <person name="Alikhan N.F."/>
            <person name="Baker D."/>
            <person name="Gharbi K."/>
            <person name="Hall N."/>
            <person name="Watson M."/>
            <person name="Adriaenssens E.M."/>
            <person name="Foster-Nyarko E."/>
            <person name="Jarju S."/>
            <person name="Secka A."/>
            <person name="Antonio M."/>
            <person name="Oren A."/>
            <person name="Chaudhuri R.R."/>
            <person name="La Ragione R."/>
            <person name="Hildebrand F."/>
            <person name="Pallen M.J."/>
        </authorList>
    </citation>
    <scope>NUCLEOTIDE SEQUENCE</scope>
    <source>
        <strain evidence="1">ChiSxjej5B17-1746</strain>
    </source>
</reference>
<dbReference type="PANTHER" id="PTHR14614">
    <property type="entry name" value="HEPATOCELLULAR CARCINOMA-ASSOCIATED ANTIGEN"/>
    <property type="match status" value="1"/>
</dbReference>
<gene>
    <name evidence="1" type="ORF">H9874_01395</name>
</gene>
<dbReference type="EMBL" id="DXGI01000050">
    <property type="protein sequence ID" value="HIW77786.1"/>
    <property type="molecule type" value="Genomic_DNA"/>
</dbReference>
<reference evidence="1" key="2">
    <citation type="submission" date="2021-04" db="EMBL/GenBank/DDBJ databases">
        <authorList>
            <person name="Gilroy R."/>
        </authorList>
    </citation>
    <scope>NUCLEOTIDE SEQUENCE</scope>
    <source>
        <strain evidence="1">ChiSxjej5B17-1746</strain>
    </source>
</reference>
<dbReference type="GO" id="GO:0005840">
    <property type="term" value="C:ribosome"/>
    <property type="evidence" value="ECO:0007669"/>
    <property type="project" value="UniProtKB-KW"/>
</dbReference>
<accession>A0A9D1R0B5</accession>
<keyword evidence="1" id="KW-0808">Transferase</keyword>
<dbReference type="Gene3D" id="3.40.50.150">
    <property type="entry name" value="Vaccinia Virus protein VP39"/>
    <property type="match status" value="1"/>
</dbReference>
<keyword evidence="1" id="KW-0489">Methyltransferase</keyword>
<dbReference type="InterPro" id="IPR019410">
    <property type="entry name" value="Methyltransf_16"/>
</dbReference>
<dbReference type="GO" id="GO:0032259">
    <property type="term" value="P:methylation"/>
    <property type="evidence" value="ECO:0007669"/>
    <property type="project" value="UniProtKB-KW"/>
</dbReference>
<protein>
    <submittedName>
        <fullName evidence="1">50S ribosomal protein L11 methyltransferase</fullName>
    </submittedName>
</protein>
<organism evidence="1 2">
    <name type="scientific">Candidatus Bilophila faecipullorum</name>
    <dbReference type="NCBI Taxonomy" id="2838482"/>
    <lineage>
        <taxon>Bacteria</taxon>
        <taxon>Pseudomonadati</taxon>
        <taxon>Thermodesulfobacteriota</taxon>
        <taxon>Desulfovibrionia</taxon>
        <taxon>Desulfovibrionales</taxon>
        <taxon>Desulfovibrionaceae</taxon>
        <taxon>Bilophila</taxon>
    </lineage>
</organism>
<dbReference type="Pfam" id="PF06325">
    <property type="entry name" value="PrmA"/>
    <property type="match status" value="1"/>
</dbReference>
<dbReference type="CDD" id="cd02440">
    <property type="entry name" value="AdoMet_MTases"/>
    <property type="match status" value="1"/>
</dbReference>
<keyword evidence="1" id="KW-0689">Ribosomal protein</keyword>
<evidence type="ECO:0000313" key="1">
    <source>
        <dbReference type="EMBL" id="HIW77786.1"/>
    </source>
</evidence>
<sequence>MPWPECRLPAFRGNNVNEVQETPLSGNGWQPFLKVRACGREWTLERAADMEALWEAMTEFTEDERLPYWTELWPSSLVLAEWLYEQRERLAGQPCLDLGCGIGLTALVGTWLGAGVIGMDYEPEALRFASRNAVHNGVPQPCWVAMDWRKPTVKPRSLRFIWGGDIMYEQRFAAPVLDFLDYALDGDGVAWVAEPSRAVYDAFRSQLVSRRWAGRCVYEKSIEALYPQERPVPVRIWEIRR</sequence>
<dbReference type="GO" id="GO:0008168">
    <property type="term" value="F:methyltransferase activity"/>
    <property type="evidence" value="ECO:0007669"/>
    <property type="project" value="UniProtKB-KW"/>
</dbReference>
<name>A0A9D1R0B5_9BACT</name>
<comment type="caution">
    <text evidence="1">The sequence shown here is derived from an EMBL/GenBank/DDBJ whole genome shotgun (WGS) entry which is preliminary data.</text>
</comment>
<evidence type="ECO:0000313" key="2">
    <source>
        <dbReference type="Proteomes" id="UP000824264"/>
    </source>
</evidence>